<sequence length="54" mass="6112">MKYALQGIAILLFAILVFLFVQAFNGNEIILLVPMLLGIFGIARVFWEDKSPKE</sequence>
<proteinExistence type="predicted"/>
<feature type="transmembrane region" description="Helical" evidence="1">
    <location>
        <begin position="7"/>
        <end position="23"/>
    </location>
</feature>
<accession>A0A9D0Z665</accession>
<reference evidence="2" key="1">
    <citation type="submission" date="2020-10" db="EMBL/GenBank/DDBJ databases">
        <authorList>
            <person name="Gilroy R."/>
        </authorList>
    </citation>
    <scope>NUCLEOTIDE SEQUENCE</scope>
    <source>
        <strain evidence="2">ChiSjej2B20-13462</strain>
    </source>
</reference>
<gene>
    <name evidence="2" type="ORF">IAA67_06115</name>
</gene>
<reference evidence="2" key="2">
    <citation type="journal article" date="2021" name="PeerJ">
        <title>Extensive microbial diversity within the chicken gut microbiome revealed by metagenomics and culture.</title>
        <authorList>
            <person name="Gilroy R."/>
            <person name="Ravi A."/>
            <person name="Getino M."/>
            <person name="Pursley I."/>
            <person name="Horton D.L."/>
            <person name="Alikhan N.F."/>
            <person name="Baker D."/>
            <person name="Gharbi K."/>
            <person name="Hall N."/>
            <person name="Watson M."/>
            <person name="Adriaenssens E.M."/>
            <person name="Foster-Nyarko E."/>
            <person name="Jarju S."/>
            <person name="Secka A."/>
            <person name="Antonio M."/>
            <person name="Oren A."/>
            <person name="Chaudhuri R.R."/>
            <person name="La Ragione R."/>
            <person name="Hildebrand F."/>
            <person name="Pallen M.J."/>
        </authorList>
    </citation>
    <scope>NUCLEOTIDE SEQUENCE</scope>
    <source>
        <strain evidence="2">ChiSjej2B20-13462</strain>
    </source>
</reference>
<feature type="transmembrane region" description="Helical" evidence="1">
    <location>
        <begin position="29"/>
        <end position="47"/>
    </location>
</feature>
<evidence type="ECO:0000313" key="3">
    <source>
        <dbReference type="Proteomes" id="UP000886874"/>
    </source>
</evidence>
<name>A0A9D0Z665_9FIRM</name>
<keyword evidence="1" id="KW-0472">Membrane</keyword>
<evidence type="ECO:0000256" key="1">
    <source>
        <dbReference type="SAM" id="Phobius"/>
    </source>
</evidence>
<protein>
    <submittedName>
        <fullName evidence="2">Uncharacterized protein</fullName>
    </submittedName>
</protein>
<dbReference type="EMBL" id="DVFN01000091">
    <property type="protein sequence ID" value="HIQ69884.1"/>
    <property type="molecule type" value="Genomic_DNA"/>
</dbReference>
<evidence type="ECO:0000313" key="2">
    <source>
        <dbReference type="EMBL" id="HIQ69884.1"/>
    </source>
</evidence>
<organism evidence="2 3">
    <name type="scientific">Candidatus Avoscillospira stercorigallinarum</name>
    <dbReference type="NCBI Taxonomy" id="2840708"/>
    <lineage>
        <taxon>Bacteria</taxon>
        <taxon>Bacillati</taxon>
        <taxon>Bacillota</taxon>
        <taxon>Clostridia</taxon>
        <taxon>Eubacteriales</taxon>
        <taxon>Oscillospiraceae</taxon>
        <taxon>Oscillospiraceae incertae sedis</taxon>
        <taxon>Candidatus Avoscillospira</taxon>
    </lineage>
</organism>
<dbReference type="AlphaFoldDB" id="A0A9D0Z665"/>
<dbReference type="Proteomes" id="UP000886874">
    <property type="component" value="Unassembled WGS sequence"/>
</dbReference>
<keyword evidence="1" id="KW-0812">Transmembrane</keyword>
<keyword evidence="1" id="KW-1133">Transmembrane helix</keyword>
<comment type="caution">
    <text evidence="2">The sequence shown here is derived from an EMBL/GenBank/DDBJ whole genome shotgun (WGS) entry which is preliminary data.</text>
</comment>